<dbReference type="EMBL" id="OZ023719">
    <property type="protein sequence ID" value="CAK9868525.1"/>
    <property type="molecule type" value="Genomic_DNA"/>
</dbReference>
<protein>
    <submittedName>
        <fullName evidence="2">Uncharacterized protein</fullName>
    </submittedName>
</protein>
<feature type="compositionally biased region" description="Polar residues" evidence="1">
    <location>
        <begin position="106"/>
        <end position="131"/>
    </location>
</feature>
<gene>
    <name evidence="2" type="ORF">CSSPJE1EN2_LOCUS11484</name>
</gene>
<proteinExistence type="predicted"/>
<reference evidence="2" key="1">
    <citation type="submission" date="2024-03" db="EMBL/GenBank/DDBJ databases">
        <authorList>
            <consortium name="ELIXIR-Norway"/>
            <consortium name="Elixir Norway"/>
        </authorList>
    </citation>
    <scope>NUCLEOTIDE SEQUENCE</scope>
</reference>
<dbReference type="Proteomes" id="UP001497522">
    <property type="component" value="Chromosome 18"/>
</dbReference>
<feature type="region of interest" description="Disordered" evidence="1">
    <location>
        <begin position="101"/>
        <end position="131"/>
    </location>
</feature>
<sequence length="183" mass="20327">MPPCWGMPQQQPAPWSSTIVPPSQTTGVQQPSTWPIQQLGELQMQTTPPTFEILPQWPLAWPAHPTRLLGQTIGPTAQAVRQQRTAWPSHPNPPVVPLTLPQQPPSNWSMQQNTTPPHQSLGWGTSQTTTPSGDQLQLIAFKQRGGLIRAPDLLRKCTEIAVQKTTREGETIGRTSKHQFDLF</sequence>
<name>A0ABP1B0Z1_9BRYO</name>
<accession>A0ABP1B0Z1</accession>
<evidence type="ECO:0000256" key="1">
    <source>
        <dbReference type="SAM" id="MobiDB-lite"/>
    </source>
</evidence>
<evidence type="ECO:0000313" key="2">
    <source>
        <dbReference type="EMBL" id="CAK9868525.1"/>
    </source>
</evidence>
<keyword evidence="3" id="KW-1185">Reference proteome</keyword>
<organism evidence="2 3">
    <name type="scientific">Sphagnum jensenii</name>
    <dbReference type="NCBI Taxonomy" id="128206"/>
    <lineage>
        <taxon>Eukaryota</taxon>
        <taxon>Viridiplantae</taxon>
        <taxon>Streptophyta</taxon>
        <taxon>Embryophyta</taxon>
        <taxon>Bryophyta</taxon>
        <taxon>Sphagnophytina</taxon>
        <taxon>Sphagnopsida</taxon>
        <taxon>Sphagnales</taxon>
        <taxon>Sphagnaceae</taxon>
        <taxon>Sphagnum</taxon>
    </lineage>
</organism>
<evidence type="ECO:0000313" key="3">
    <source>
        <dbReference type="Proteomes" id="UP001497522"/>
    </source>
</evidence>